<organism evidence="1 2">
    <name type="scientific">Sphingobacterium detergens</name>
    <dbReference type="NCBI Taxonomy" id="1145106"/>
    <lineage>
        <taxon>Bacteria</taxon>
        <taxon>Pseudomonadati</taxon>
        <taxon>Bacteroidota</taxon>
        <taxon>Sphingobacteriia</taxon>
        <taxon>Sphingobacteriales</taxon>
        <taxon>Sphingobacteriaceae</taxon>
        <taxon>Sphingobacterium</taxon>
    </lineage>
</organism>
<dbReference type="AlphaFoldDB" id="A0A420AFM1"/>
<evidence type="ECO:0000313" key="2">
    <source>
        <dbReference type="Proteomes" id="UP000286246"/>
    </source>
</evidence>
<accession>A0A420AFM1</accession>
<comment type="caution">
    <text evidence="1">The sequence shown here is derived from an EMBL/GenBank/DDBJ whole genome shotgun (WGS) entry which is preliminary data.</text>
</comment>
<dbReference type="Proteomes" id="UP000286246">
    <property type="component" value="Unassembled WGS sequence"/>
</dbReference>
<name>A0A420AFM1_SPHD1</name>
<dbReference type="EMBL" id="RAPY01000007">
    <property type="protein sequence ID" value="RKE43259.1"/>
    <property type="molecule type" value="Genomic_DNA"/>
</dbReference>
<reference evidence="1 2" key="1">
    <citation type="submission" date="2018-09" db="EMBL/GenBank/DDBJ databases">
        <title>Genomic Encyclopedia of Type Strains, Phase III (KMG-III): the genomes of soil and plant-associated and newly described type strains.</title>
        <authorList>
            <person name="Whitman W."/>
        </authorList>
    </citation>
    <scope>NUCLEOTIDE SEQUENCE [LARGE SCALE GENOMIC DNA]</scope>
    <source>
        <strain evidence="1 2">CECT 7938</strain>
    </source>
</reference>
<sequence length="47" mass="5714">MPAKLIQIKKDTRKGKPYYDMVTCLLNLFYFQKFLKIQKLYINLSKK</sequence>
<proteinExistence type="predicted"/>
<evidence type="ECO:0000313" key="1">
    <source>
        <dbReference type="EMBL" id="RKE43259.1"/>
    </source>
</evidence>
<keyword evidence="2" id="KW-1185">Reference proteome</keyword>
<protein>
    <submittedName>
        <fullName evidence="1">Uncharacterized protein</fullName>
    </submittedName>
</protein>
<gene>
    <name evidence="1" type="ORF">DFQ12_5043</name>
</gene>